<evidence type="ECO:0000256" key="3">
    <source>
        <dbReference type="ARBA" id="ARBA00022692"/>
    </source>
</evidence>
<dbReference type="GO" id="GO:0015297">
    <property type="term" value="F:antiporter activity"/>
    <property type="evidence" value="ECO:0007669"/>
    <property type="project" value="InterPro"/>
</dbReference>
<feature type="transmembrane region" description="Helical" evidence="7">
    <location>
        <begin position="195"/>
        <end position="213"/>
    </location>
</feature>
<dbReference type="GO" id="GO:1902600">
    <property type="term" value="P:proton transmembrane transport"/>
    <property type="evidence" value="ECO:0007669"/>
    <property type="project" value="InterPro"/>
</dbReference>
<feature type="transmembrane region" description="Helical" evidence="7">
    <location>
        <begin position="375"/>
        <end position="394"/>
    </location>
</feature>
<feature type="transmembrane region" description="Helical" evidence="7">
    <location>
        <begin position="283"/>
        <end position="300"/>
    </location>
</feature>
<dbReference type="AlphaFoldDB" id="A0A239GI30"/>
<feature type="transmembrane region" description="Helical" evidence="7">
    <location>
        <begin position="233"/>
        <end position="263"/>
    </location>
</feature>
<keyword evidence="3 7" id="KW-0812">Transmembrane</keyword>
<feature type="transmembrane region" description="Helical" evidence="7">
    <location>
        <begin position="66"/>
        <end position="86"/>
    </location>
</feature>
<name>A0A239GI30_9ACTN</name>
<feature type="domain" description="Cation/H+ exchanger transmembrane" evidence="8">
    <location>
        <begin position="19"/>
        <end position="398"/>
    </location>
</feature>
<dbReference type="Gene3D" id="1.20.1530.20">
    <property type="match status" value="1"/>
</dbReference>
<evidence type="ECO:0000256" key="6">
    <source>
        <dbReference type="ARBA" id="ARBA00023136"/>
    </source>
</evidence>
<dbReference type="PANTHER" id="PTHR32468">
    <property type="entry name" value="CATION/H + ANTIPORTER"/>
    <property type="match status" value="1"/>
</dbReference>
<comment type="subcellular location">
    <subcellularLocation>
        <location evidence="1">Membrane</location>
        <topology evidence="1">Multi-pass membrane protein</topology>
    </subcellularLocation>
</comment>
<dbReference type="OrthoDB" id="9793589at2"/>
<evidence type="ECO:0000256" key="1">
    <source>
        <dbReference type="ARBA" id="ARBA00004141"/>
    </source>
</evidence>
<evidence type="ECO:0000256" key="7">
    <source>
        <dbReference type="SAM" id="Phobius"/>
    </source>
</evidence>
<evidence type="ECO:0000256" key="5">
    <source>
        <dbReference type="ARBA" id="ARBA00023065"/>
    </source>
</evidence>
<feature type="transmembrane region" description="Helical" evidence="7">
    <location>
        <begin position="133"/>
        <end position="154"/>
    </location>
</feature>
<accession>A0A239GI30</accession>
<dbReference type="PANTHER" id="PTHR32468:SF0">
    <property type="entry name" value="K(+)_H(+) ANTIPORTER 1"/>
    <property type="match status" value="1"/>
</dbReference>
<evidence type="ECO:0000313" key="9">
    <source>
        <dbReference type="EMBL" id="SNS68545.1"/>
    </source>
</evidence>
<evidence type="ECO:0000259" key="8">
    <source>
        <dbReference type="Pfam" id="PF00999"/>
    </source>
</evidence>
<dbReference type="GO" id="GO:0016020">
    <property type="term" value="C:membrane"/>
    <property type="evidence" value="ECO:0007669"/>
    <property type="project" value="UniProtKB-SubCell"/>
</dbReference>
<dbReference type="EMBL" id="FZOR01000007">
    <property type="protein sequence ID" value="SNS68545.1"/>
    <property type="molecule type" value="Genomic_DNA"/>
</dbReference>
<gene>
    <name evidence="9" type="ORF">SAMN05443665_1007203</name>
</gene>
<feature type="transmembrane region" description="Helical" evidence="7">
    <location>
        <begin position="98"/>
        <end position="121"/>
    </location>
</feature>
<dbReference type="InterPro" id="IPR050794">
    <property type="entry name" value="CPA2_transporter"/>
</dbReference>
<feature type="transmembrane region" description="Helical" evidence="7">
    <location>
        <begin position="312"/>
        <end position="334"/>
    </location>
</feature>
<keyword evidence="6 7" id="KW-0472">Membrane</keyword>
<protein>
    <submittedName>
        <fullName evidence="9">Kef-type K+ transport system, membrane component KefB</fullName>
    </submittedName>
</protein>
<dbReference type="InterPro" id="IPR006153">
    <property type="entry name" value="Cation/H_exchanger_TM"/>
</dbReference>
<dbReference type="Proteomes" id="UP000198318">
    <property type="component" value="Unassembled WGS sequence"/>
</dbReference>
<keyword evidence="2" id="KW-0813">Transport</keyword>
<evidence type="ECO:0000313" key="10">
    <source>
        <dbReference type="Proteomes" id="UP000198318"/>
    </source>
</evidence>
<feature type="transmembrane region" description="Helical" evidence="7">
    <location>
        <begin position="160"/>
        <end position="183"/>
    </location>
</feature>
<sequence length="422" mass="42975">MTSHQVQLLFADLALILVLARGLGALATRVGQPAVVGEIVAGILLGPTLLSDGLSEALFPAEVQSVLTGIADLGLAVFMFAVGLEVDTGALRGRGRPAAGAIVGATLVPFGLGLALGFHLLRAHPVEGSPTAAFVVFTGLAVSVTAFPVLARILEDRGLFATPLGGLALAVAAIVDVAAWVALAAVQAMVGGEAALWRAGLFVCYAALLFLVVRPLLRGFLSAGRAGGPLTPWTFAVLLGGTLLSAVATQAMGMHLIMGAFLFGLVMPRGGGPALRAELEDRLGQLTAVLLPVYFVVAGLRIDLASLDVSDLWLLCLIMVVAVAGKVGGTYLGLRTQGMPARPSAAIAALMNTRGLTGPVVLGVGLQLGLLDDPLYSLMVVMTLLTTLMTGPLLSLTLRGRAGEPAAAGTAREPTGRTAVPP</sequence>
<keyword evidence="4 7" id="KW-1133">Transmembrane helix</keyword>
<keyword evidence="5" id="KW-0406">Ion transport</keyword>
<dbReference type="Pfam" id="PF00999">
    <property type="entry name" value="Na_H_Exchanger"/>
    <property type="match status" value="1"/>
</dbReference>
<evidence type="ECO:0000256" key="2">
    <source>
        <dbReference type="ARBA" id="ARBA00022448"/>
    </source>
</evidence>
<evidence type="ECO:0000256" key="4">
    <source>
        <dbReference type="ARBA" id="ARBA00022989"/>
    </source>
</evidence>
<feature type="transmembrane region" description="Helical" evidence="7">
    <location>
        <begin position="34"/>
        <end position="54"/>
    </location>
</feature>
<organism evidence="9 10">
    <name type="scientific">Actinomadura meyerae</name>
    <dbReference type="NCBI Taxonomy" id="240840"/>
    <lineage>
        <taxon>Bacteria</taxon>
        <taxon>Bacillati</taxon>
        <taxon>Actinomycetota</taxon>
        <taxon>Actinomycetes</taxon>
        <taxon>Streptosporangiales</taxon>
        <taxon>Thermomonosporaceae</taxon>
        <taxon>Actinomadura</taxon>
    </lineage>
</organism>
<dbReference type="InterPro" id="IPR038770">
    <property type="entry name" value="Na+/solute_symporter_sf"/>
</dbReference>
<proteinExistence type="predicted"/>
<reference evidence="9 10" key="1">
    <citation type="submission" date="2017-06" db="EMBL/GenBank/DDBJ databases">
        <authorList>
            <person name="Kim H.J."/>
            <person name="Triplett B.A."/>
        </authorList>
    </citation>
    <scope>NUCLEOTIDE SEQUENCE [LARGE SCALE GENOMIC DNA]</scope>
    <source>
        <strain evidence="9 10">DSM 44715</strain>
    </source>
</reference>
<keyword evidence="10" id="KW-1185">Reference proteome</keyword>